<dbReference type="EMBL" id="QASA01000001">
    <property type="protein sequence ID" value="RDC65478.1"/>
    <property type="molecule type" value="Genomic_DNA"/>
</dbReference>
<accession>A0A369QTI8</accession>
<reference evidence="1 2" key="1">
    <citation type="submission" date="2018-04" db="EMBL/GenBank/DDBJ databases">
        <title>Adhaeribacter sp. HMF7616 genome sequencing and assembly.</title>
        <authorList>
            <person name="Kang H."/>
            <person name="Kang J."/>
            <person name="Cha I."/>
            <person name="Kim H."/>
            <person name="Joh K."/>
        </authorList>
    </citation>
    <scope>NUCLEOTIDE SEQUENCE [LARGE SCALE GENOMIC DNA]</scope>
    <source>
        <strain evidence="1 2">HMF7616</strain>
    </source>
</reference>
<comment type="caution">
    <text evidence="1">The sequence shown here is derived from an EMBL/GenBank/DDBJ whole genome shotgun (WGS) entry which is preliminary data.</text>
</comment>
<dbReference type="AlphaFoldDB" id="A0A369QTI8"/>
<name>A0A369QTI8_9BACT</name>
<proteinExistence type="predicted"/>
<evidence type="ECO:0000313" key="1">
    <source>
        <dbReference type="EMBL" id="RDC65478.1"/>
    </source>
</evidence>
<keyword evidence="2" id="KW-1185">Reference proteome</keyword>
<dbReference type="RefSeq" id="WP_199474281.1">
    <property type="nucleotide sequence ID" value="NZ_QASA01000001.1"/>
</dbReference>
<gene>
    <name evidence="1" type="ORF">AHMF7616_04108</name>
</gene>
<protein>
    <submittedName>
        <fullName evidence="1">Uncharacterized protein</fullName>
    </submittedName>
</protein>
<organism evidence="1 2">
    <name type="scientific">Adhaeribacter pallidiroseus</name>
    <dbReference type="NCBI Taxonomy" id="2072847"/>
    <lineage>
        <taxon>Bacteria</taxon>
        <taxon>Pseudomonadati</taxon>
        <taxon>Bacteroidota</taxon>
        <taxon>Cytophagia</taxon>
        <taxon>Cytophagales</taxon>
        <taxon>Hymenobacteraceae</taxon>
        <taxon>Adhaeribacter</taxon>
    </lineage>
</organism>
<evidence type="ECO:0000313" key="2">
    <source>
        <dbReference type="Proteomes" id="UP000253919"/>
    </source>
</evidence>
<sequence length="152" mass="17534">MDDNSGFSGFVTEFSLDESYLEKFEEQVVGGDIHRELWVPAEELEEFNNRIIDGIQVTAAFYGEKYIGNIKSSDRFKTLTAQQQLSAVKLDWENGNFSLLLKEESVAIQANFSYWKSLPQSDQLESLFENMEREWSVLHPKRALIKEKNNAT</sequence>
<dbReference type="Proteomes" id="UP000253919">
    <property type="component" value="Unassembled WGS sequence"/>
</dbReference>